<evidence type="ECO:0000313" key="6">
    <source>
        <dbReference type="EMBL" id="KAF4650150.1"/>
    </source>
</evidence>
<keyword evidence="2" id="KW-0285">Flavoprotein</keyword>
<keyword evidence="3" id="KW-0274">FAD</keyword>
<dbReference type="EC" id="1.1.5.3" evidence="1"/>
<proteinExistence type="predicted"/>
<organism evidence="6 7">
    <name type="scientific">Perkinsus olseni</name>
    <name type="common">Perkinsus atlanticus</name>
    <dbReference type="NCBI Taxonomy" id="32597"/>
    <lineage>
        <taxon>Eukaryota</taxon>
        <taxon>Sar</taxon>
        <taxon>Alveolata</taxon>
        <taxon>Perkinsozoa</taxon>
        <taxon>Perkinsea</taxon>
        <taxon>Perkinsida</taxon>
        <taxon>Perkinsidae</taxon>
        <taxon>Perkinsus</taxon>
    </lineage>
</organism>
<evidence type="ECO:0000256" key="4">
    <source>
        <dbReference type="ARBA" id="ARBA00023002"/>
    </source>
</evidence>
<feature type="domain" description="Alpha-glycerophosphate oxidase C-terminal" evidence="5">
    <location>
        <begin position="1"/>
        <end position="46"/>
    </location>
</feature>
<dbReference type="InterPro" id="IPR000447">
    <property type="entry name" value="G3P_DH_FAD-dep"/>
</dbReference>
<name>A0A7J6KSW2_PEROL</name>
<evidence type="ECO:0000256" key="3">
    <source>
        <dbReference type="ARBA" id="ARBA00022827"/>
    </source>
</evidence>
<keyword evidence="4" id="KW-0560">Oxidoreductase</keyword>
<dbReference type="PANTHER" id="PTHR11985">
    <property type="entry name" value="GLYCEROL-3-PHOSPHATE DEHYDROGENASE"/>
    <property type="match status" value="1"/>
</dbReference>
<dbReference type="Pfam" id="PF16901">
    <property type="entry name" value="DAO_C"/>
    <property type="match status" value="1"/>
</dbReference>
<protein>
    <recommendedName>
        <fullName evidence="1">glycerol-3-phosphate dehydrogenase</fullName>
        <ecNumber evidence="1">1.1.5.3</ecNumber>
    </recommendedName>
</protein>
<evidence type="ECO:0000256" key="1">
    <source>
        <dbReference type="ARBA" id="ARBA00013029"/>
    </source>
</evidence>
<dbReference type="GO" id="GO:0006072">
    <property type="term" value="P:glycerol-3-phosphate metabolic process"/>
    <property type="evidence" value="ECO:0007669"/>
    <property type="project" value="InterPro"/>
</dbReference>
<dbReference type="Gene3D" id="1.10.8.870">
    <property type="entry name" value="Alpha-glycerophosphate oxidase, cap domain"/>
    <property type="match status" value="1"/>
</dbReference>
<evidence type="ECO:0000259" key="5">
    <source>
        <dbReference type="Pfam" id="PF16901"/>
    </source>
</evidence>
<reference evidence="6 7" key="1">
    <citation type="submission" date="2020-04" db="EMBL/GenBank/DDBJ databases">
        <title>Perkinsus olseni comparative genomics.</title>
        <authorList>
            <person name="Bogema D.R."/>
        </authorList>
    </citation>
    <scope>NUCLEOTIDE SEQUENCE [LARGE SCALE GENOMIC DNA]</scope>
    <source>
        <strain evidence="6">ATCC PRA-179</strain>
    </source>
</reference>
<dbReference type="GO" id="GO:0004368">
    <property type="term" value="F:glycerol-3-phosphate dehydrogenase (quinone) activity"/>
    <property type="evidence" value="ECO:0007669"/>
    <property type="project" value="UniProtKB-EC"/>
</dbReference>
<feature type="non-terminal residue" evidence="6">
    <location>
        <position position="1"/>
    </location>
</feature>
<dbReference type="Proteomes" id="UP000570595">
    <property type="component" value="Unassembled WGS sequence"/>
</dbReference>
<accession>A0A7J6KSW2</accession>
<dbReference type="EMBL" id="JABAHT010001114">
    <property type="protein sequence ID" value="KAF4650150.1"/>
    <property type="molecule type" value="Genomic_DNA"/>
</dbReference>
<evidence type="ECO:0000313" key="7">
    <source>
        <dbReference type="Proteomes" id="UP000570595"/>
    </source>
</evidence>
<comment type="caution">
    <text evidence="6">The sequence shown here is derived from an EMBL/GenBank/DDBJ whole genome shotgun (WGS) entry which is preliminary data.</text>
</comment>
<sequence>EMAESVVDVIAYRARMAFVDPVGTKAILPEIVNIVGDRKGWDKKKRAAEMEKAKQFLRTMTYGEGQTTAMAVKTEDKSREPNEGQPLRSFVPVRDTLACRVGVSDESASAALDLVEFIKGVNSALSS</sequence>
<dbReference type="AlphaFoldDB" id="A0A7J6KSW2"/>
<dbReference type="InterPro" id="IPR038299">
    <property type="entry name" value="DAO_C_sf"/>
</dbReference>
<dbReference type="InterPro" id="IPR031656">
    <property type="entry name" value="DAO_C"/>
</dbReference>
<gene>
    <name evidence="6" type="primary">GUT2_1</name>
    <name evidence="6" type="ORF">FOZ61_000624</name>
</gene>
<dbReference type="OrthoDB" id="264015at2759"/>
<evidence type="ECO:0000256" key="2">
    <source>
        <dbReference type="ARBA" id="ARBA00022630"/>
    </source>
</evidence>
<dbReference type="PANTHER" id="PTHR11985:SF15">
    <property type="entry name" value="GLYCEROL-3-PHOSPHATE DEHYDROGENASE, MITOCHONDRIAL"/>
    <property type="match status" value="1"/>
</dbReference>